<evidence type="ECO:0000313" key="6">
    <source>
        <dbReference type="Proteomes" id="UP000679950"/>
    </source>
</evidence>
<dbReference type="InterPro" id="IPR006439">
    <property type="entry name" value="HAD-SF_hydro_IA"/>
</dbReference>
<name>A0ABQ4KLW9_9BACI</name>
<evidence type="ECO:0000256" key="3">
    <source>
        <dbReference type="ARBA" id="ARBA00022801"/>
    </source>
</evidence>
<keyword evidence="4" id="KW-0460">Magnesium</keyword>
<evidence type="ECO:0000256" key="2">
    <source>
        <dbReference type="ARBA" id="ARBA00022723"/>
    </source>
</evidence>
<keyword evidence="6" id="KW-1185">Reference proteome</keyword>
<evidence type="ECO:0000256" key="4">
    <source>
        <dbReference type="ARBA" id="ARBA00022842"/>
    </source>
</evidence>
<dbReference type="NCBIfam" id="TIGR01549">
    <property type="entry name" value="HAD-SF-IA-v1"/>
    <property type="match status" value="1"/>
</dbReference>
<proteinExistence type="predicted"/>
<accession>A0ABQ4KLW9</accession>
<dbReference type="Pfam" id="PF13419">
    <property type="entry name" value="HAD_2"/>
    <property type="match status" value="1"/>
</dbReference>
<dbReference type="Proteomes" id="UP000679950">
    <property type="component" value="Unassembled WGS sequence"/>
</dbReference>
<evidence type="ECO:0000256" key="1">
    <source>
        <dbReference type="ARBA" id="ARBA00001946"/>
    </source>
</evidence>
<protein>
    <submittedName>
        <fullName evidence="5">Uncharacterized protein</fullName>
    </submittedName>
</protein>
<dbReference type="Gene3D" id="3.40.50.1000">
    <property type="entry name" value="HAD superfamily/HAD-like"/>
    <property type="match status" value="1"/>
</dbReference>
<dbReference type="PANTHER" id="PTHR46470">
    <property type="entry name" value="N-ACYLNEURAMINATE-9-PHOSPHATASE"/>
    <property type="match status" value="1"/>
</dbReference>
<dbReference type="RefSeq" id="WP_191967382.1">
    <property type="nucleotide sequence ID" value="NZ_BORB01000020.1"/>
</dbReference>
<keyword evidence="2" id="KW-0479">Metal-binding</keyword>
<comment type="caution">
    <text evidence="5">The sequence shown here is derived from an EMBL/GenBank/DDBJ whole genome shotgun (WGS) entry which is preliminary data.</text>
</comment>
<sequence length="119" mass="13271">MQGSLLLGMITNGKGAFQMKNIQALKIERYFSSILISETEGMSKPNPKLFRKSAFELGVPVGECIYVGDHPSNDIKGAQAIGMKTIWKRDSFWERAEADYIVDDLSEIPILLGMEGRKC</sequence>
<dbReference type="InterPro" id="IPR023214">
    <property type="entry name" value="HAD_sf"/>
</dbReference>
<dbReference type="SUPFAM" id="SSF56784">
    <property type="entry name" value="HAD-like"/>
    <property type="match status" value="1"/>
</dbReference>
<evidence type="ECO:0000313" key="5">
    <source>
        <dbReference type="EMBL" id="GIN58164.1"/>
    </source>
</evidence>
<gene>
    <name evidence="5" type="ORF">J8TS2_24830</name>
</gene>
<dbReference type="InterPro" id="IPR036412">
    <property type="entry name" value="HAD-like_sf"/>
</dbReference>
<dbReference type="InterPro" id="IPR041492">
    <property type="entry name" value="HAD_2"/>
</dbReference>
<dbReference type="InterPro" id="IPR051400">
    <property type="entry name" value="HAD-like_hydrolase"/>
</dbReference>
<dbReference type="NCBIfam" id="TIGR01509">
    <property type="entry name" value="HAD-SF-IA-v3"/>
    <property type="match status" value="1"/>
</dbReference>
<dbReference type="PANTHER" id="PTHR46470:SF2">
    <property type="entry name" value="GLYCERALDEHYDE 3-PHOSPHATE PHOSPHATASE"/>
    <property type="match status" value="1"/>
</dbReference>
<dbReference type="EMBL" id="BORB01000020">
    <property type="protein sequence ID" value="GIN58164.1"/>
    <property type="molecule type" value="Genomic_DNA"/>
</dbReference>
<reference evidence="5 6" key="1">
    <citation type="submission" date="2021-03" db="EMBL/GenBank/DDBJ databases">
        <title>Antimicrobial resistance genes in bacteria isolated from Japanese honey, and their potential for conferring macrolide and lincosamide resistance in the American foulbrood pathogen Paenibacillus larvae.</title>
        <authorList>
            <person name="Okamoto M."/>
            <person name="Kumagai M."/>
            <person name="Kanamori H."/>
            <person name="Takamatsu D."/>
        </authorList>
    </citation>
    <scope>NUCLEOTIDE SEQUENCE [LARGE SCALE GENOMIC DNA]</scope>
    <source>
        <strain evidence="5 6">J8TS2</strain>
    </source>
</reference>
<comment type="cofactor">
    <cofactor evidence="1">
        <name>Mg(2+)</name>
        <dbReference type="ChEBI" id="CHEBI:18420"/>
    </cofactor>
</comment>
<organism evidence="5 6">
    <name type="scientific">Lederbergia ruris</name>
    <dbReference type="NCBI Taxonomy" id="217495"/>
    <lineage>
        <taxon>Bacteria</taxon>
        <taxon>Bacillati</taxon>
        <taxon>Bacillota</taxon>
        <taxon>Bacilli</taxon>
        <taxon>Bacillales</taxon>
        <taxon>Bacillaceae</taxon>
        <taxon>Lederbergia</taxon>
    </lineage>
</organism>
<keyword evidence="3" id="KW-0378">Hydrolase</keyword>